<sequence>MRKWIIAAIILVVLAVAGFYAMRMMSPPPADLDVAREKMSAAGKYAVAIEPEAEPIQQGALHGWIVTVKTPDGEPVSDAEITVDGGMPQHGHGMPTAPQSTGHVGEGRYRIEGVRFNMGGWWVLKFAISAPAGSDEAEFNIVL</sequence>
<dbReference type="Proteomes" id="UP001559025">
    <property type="component" value="Unassembled WGS sequence"/>
</dbReference>
<dbReference type="EMBL" id="JAZHFV010000006">
    <property type="protein sequence ID" value="MEX4009604.1"/>
    <property type="molecule type" value="Genomic_DNA"/>
</dbReference>
<reference evidence="2 3" key="1">
    <citation type="submission" date="2024-01" db="EMBL/GenBank/DDBJ databases">
        <title>New evidence supports the origin of RcGTA from prophage.</title>
        <authorList>
            <person name="Xu Y."/>
            <person name="Liu B."/>
            <person name="Chen F."/>
        </authorList>
    </citation>
    <scope>NUCLEOTIDE SEQUENCE [LARGE SCALE GENOMIC DNA]</scope>
    <source>
        <strain evidence="2 3">CBW1107-2</strain>
    </source>
</reference>
<accession>A0ABV3WY35</accession>
<dbReference type="RefSeq" id="WP_368804491.1">
    <property type="nucleotide sequence ID" value="NZ_JAZHFV010000006.1"/>
</dbReference>
<feature type="domain" description="YtkA-like" evidence="1">
    <location>
        <begin position="42"/>
        <end position="125"/>
    </location>
</feature>
<gene>
    <name evidence="2" type="ORF">V1479_20005</name>
</gene>
<organism evidence="2 3">
    <name type="scientific">Neoaquamicrobium sediminum</name>
    <dbReference type="NCBI Taxonomy" id="1849104"/>
    <lineage>
        <taxon>Bacteria</taxon>
        <taxon>Pseudomonadati</taxon>
        <taxon>Pseudomonadota</taxon>
        <taxon>Alphaproteobacteria</taxon>
        <taxon>Hyphomicrobiales</taxon>
        <taxon>Phyllobacteriaceae</taxon>
        <taxon>Neoaquamicrobium</taxon>
    </lineage>
</organism>
<proteinExistence type="predicted"/>
<evidence type="ECO:0000313" key="2">
    <source>
        <dbReference type="EMBL" id="MEX4009604.1"/>
    </source>
</evidence>
<keyword evidence="3" id="KW-1185">Reference proteome</keyword>
<dbReference type="Pfam" id="PF13115">
    <property type="entry name" value="YtkA"/>
    <property type="match status" value="1"/>
</dbReference>
<dbReference type="InterPro" id="IPR032693">
    <property type="entry name" value="YtkA-like_dom"/>
</dbReference>
<evidence type="ECO:0000313" key="3">
    <source>
        <dbReference type="Proteomes" id="UP001559025"/>
    </source>
</evidence>
<comment type="caution">
    <text evidence="2">The sequence shown here is derived from an EMBL/GenBank/DDBJ whole genome shotgun (WGS) entry which is preliminary data.</text>
</comment>
<protein>
    <submittedName>
        <fullName evidence="2">FixH family protein</fullName>
    </submittedName>
</protein>
<evidence type="ECO:0000259" key="1">
    <source>
        <dbReference type="Pfam" id="PF13115"/>
    </source>
</evidence>
<name>A0ABV3WY35_9HYPH</name>